<comment type="caution">
    <text evidence="2">The sequence shown here is derived from an EMBL/GenBank/DDBJ whole genome shotgun (WGS) entry which is preliminary data.</text>
</comment>
<proteinExistence type="predicted"/>
<sequence>MLRFVVEKHCFSLTNYSLLLLLLLVYLSFFVVFLFRCDYIVAIVLQNLIGLLTSRPAPRSDTPNLLAPPHSQQTSPSFLSSFLTARNKSDEFVTVPLCCELSPVTCSDQQRLQSCTCDELVIMDRIVAKGLSVTVSPVGVHYSVLLLVAFFTLVSGCRGDSIELVRRVITVAGKYGLTGHDDGPPGTSTLSAPHAICRGRSNEEILVGTVDRFRSFSRSTNKTSTVPNWGNIKNLNNSGLDVGVDKPRSCVRWMSGEATVIYFVEGLGDLKYFSGSSVSSLHVVNNGSLTAVALYENRLYLTEQNMNNLWVCKLSGNGVPEECNDKLISQDKCGGNIVGVTVTSQGIFTVGHTALDVGTICWFDMNGRKISESKDKYVDISSTDSGTLYAASKTELYHVTAGDASLTAESFAGGGTGLCLSDGEGDDINLCENSRLLVIAEYEMYVASVEKNTLRAIVLPPIHVRGVFPGRPLPVGYPEEYIMEWVAGNLTKDVNSALKTTDSLVNVTSVNVDQESWVSTFTVIVQQADFDSINTEQDLQKANYTHTTNVVDTYYNLTNELVYMDSTLVNYCNTTLLHALRRKVAQKVGETLNFDLIYADMPIRADINGTENITTMKLLMPASFNNNTTPELLSNASLTGYAHSVIRDLRHTDTRVNITFLEPPFLFSGLSPEKEQNVRWYIHEKVMSQLEMCKEMQRKNVVAPLTAAANDTKTYDNEANVSSSCQSTITNRTTTTLPRPPYNEKNEYEVFSPEEYDFNVSRCVDNIDWGELEDYLNGTQVTPAGKVSRCGQGCIIALAVVCAVIAAILIALLVVLTSKRRRLAAVVAPPRRKFMSTLDEEELEYAATYGGNGGGGTARRGV</sequence>
<keyword evidence="3" id="KW-1185">Reference proteome</keyword>
<evidence type="ECO:0000313" key="3">
    <source>
        <dbReference type="Proteomes" id="UP000000702"/>
    </source>
</evidence>
<reference evidence="2 3" key="2">
    <citation type="journal article" date="2012" name="Proc. Natl. Acad. Sci. U.S.A.">
        <title>Antigenic diversity is generated by distinct evolutionary mechanisms in African trypanosome species.</title>
        <authorList>
            <person name="Jackson A.P."/>
            <person name="Berry A."/>
            <person name="Aslett M."/>
            <person name="Allison H.C."/>
            <person name="Burton P."/>
            <person name="Vavrova-Anderson J."/>
            <person name="Brown R."/>
            <person name="Browne H."/>
            <person name="Corton N."/>
            <person name="Hauser H."/>
            <person name="Gamble J."/>
            <person name="Gilderthorp R."/>
            <person name="Marcello L."/>
            <person name="McQuillan J."/>
            <person name="Otto T.D."/>
            <person name="Quail M.A."/>
            <person name="Sanders M.J."/>
            <person name="van Tonder A."/>
            <person name="Ginger M.L."/>
            <person name="Field M.C."/>
            <person name="Barry J.D."/>
            <person name="Hertz-Fowler C."/>
            <person name="Berriman M."/>
        </authorList>
    </citation>
    <scope>NUCLEOTIDE SEQUENCE [LARGE SCALE GENOMIC DNA]</scope>
    <source>
        <strain evidence="2 3">IL3000</strain>
    </source>
</reference>
<organism evidence="2 3">
    <name type="scientific">Trypanosoma congolense (strain IL3000)</name>
    <dbReference type="NCBI Taxonomy" id="1068625"/>
    <lineage>
        <taxon>Eukaryota</taxon>
        <taxon>Discoba</taxon>
        <taxon>Euglenozoa</taxon>
        <taxon>Kinetoplastea</taxon>
        <taxon>Metakinetoplastina</taxon>
        <taxon>Trypanosomatida</taxon>
        <taxon>Trypanosomatidae</taxon>
        <taxon>Trypanosoma</taxon>
        <taxon>Nannomonas</taxon>
    </lineage>
</organism>
<keyword evidence="1" id="KW-0472">Membrane</keyword>
<keyword evidence="1" id="KW-1133">Transmembrane helix</keyword>
<keyword evidence="1" id="KW-0812">Transmembrane</keyword>
<evidence type="ECO:0000313" key="2">
    <source>
        <dbReference type="EMBL" id="CCD12252.1"/>
    </source>
</evidence>
<dbReference type="Proteomes" id="UP000000702">
    <property type="component" value="Unassembled WGS sequence"/>
</dbReference>
<gene>
    <name evidence="2" type="ORF">TCIL3000_0_31520</name>
</gene>
<dbReference type="VEuPathDB" id="TriTrypDB:TcIL3000_0_31520"/>
<reference evidence="3" key="1">
    <citation type="submission" date="2011-07" db="EMBL/GenBank/DDBJ databases">
        <title>Divergent evolution of antigenic variation in African trypanosomes.</title>
        <authorList>
            <person name="Jackson A.P."/>
            <person name="Berry A."/>
            <person name="Allison H.C."/>
            <person name="Burton P."/>
            <person name="Anderson J."/>
            <person name="Aslett M."/>
            <person name="Brown R."/>
            <person name="Corton N."/>
            <person name="Harris D."/>
            <person name="Hauser H."/>
            <person name="Gamble J."/>
            <person name="Gilderthorp R."/>
            <person name="McQuillan J."/>
            <person name="Quail M.A."/>
            <person name="Sanders M."/>
            <person name="Van Tonder A."/>
            <person name="Ginger M.L."/>
            <person name="Donelson J.E."/>
            <person name="Field M.C."/>
            <person name="Barry J.D."/>
            <person name="Berriman M."/>
            <person name="Hertz-Fowler C."/>
        </authorList>
    </citation>
    <scope>NUCLEOTIDE SEQUENCE [LARGE SCALE GENOMIC DNA]</scope>
    <source>
        <strain evidence="3">IL3000</strain>
    </source>
</reference>
<name>F9W505_TRYCI</name>
<dbReference type="EMBL" id="CAEQ01000640">
    <property type="protein sequence ID" value="CCD12252.1"/>
    <property type="molecule type" value="Genomic_DNA"/>
</dbReference>
<feature type="transmembrane region" description="Helical" evidence="1">
    <location>
        <begin position="16"/>
        <end position="35"/>
    </location>
</feature>
<protein>
    <submittedName>
        <fullName evidence="2">WGS project CAEQ00000000 data, annotated contig 1259</fullName>
    </submittedName>
</protein>
<dbReference type="OMA" id="CQSTITN"/>
<accession>F9W505</accession>
<evidence type="ECO:0000256" key="1">
    <source>
        <dbReference type="SAM" id="Phobius"/>
    </source>
</evidence>
<dbReference type="AlphaFoldDB" id="F9W505"/>
<feature type="transmembrane region" description="Helical" evidence="1">
    <location>
        <begin position="795"/>
        <end position="816"/>
    </location>
</feature>